<evidence type="ECO:0000313" key="1">
    <source>
        <dbReference type="EMBL" id="KAH8004605.1"/>
    </source>
</evidence>
<name>A0ACB8FGE5_9SAUR</name>
<dbReference type="Proteomes" id="UP000827872">
    <property type="component" value="Linkage Group LG04"/>
</dbReference>
<gene>
    <name evidence="1" type="ORF">K3G42_015560</name>
</gene>
<sequence length="119" mass="13386">MKLNMAAILAISFLGIFNEGIIRGSFGSQMMPRGSCVDLPTTEIDFRRISGFEEQETPIKVVTFIINKVKRICVPHDLPWVQTTIKRLKQKPKPGLLKRKNSSSRLRASSTSRPKARSS</sequence>
<keyword evidence="2" id="KW-1185">Reference proteome</keyword>
<proteinExistence type="predicted"/>
<reference evidence="1" key="1">
    <citation type="submission" date="2021-08" db="EMBL/GenBank/DDBJ databases">
        <title>The first chromosome-level gecko genome reveals the dynamic sex chromosomes of Neotropical dwarf geckos (Sphaerodactylidae: Sphaerodactylus).</title>
        <authorList>
            <person name="Pinto B.J."/>
            <person name="Keating S.E."/>
            <person name="Gamble T."/>
        </authorList>
    </citation>
    <scope>NUCLEOTIDE SEQUENCE</scope>
    <source>
        <strain evidence="1">TG3544</strain>
    </source>
</reference>
<comment type="caution">
    <text evidence="1">The sequence shown here is derived from an EMBL/GenBank/DDBJ whole genome shotgun (WGS) entry which is preliminary data.</text>
</comment>
<protein>
    <submittedName>
        <fullName evidence="1">Uncharacterized protein</fullName>
    </submittedName>
</protein>
<accession>A0ACB8FGE5</accession>
<evidence type="ECO:0000313" key="2">
    <source>
        <dbReference type="Proteomes" id="UP000827872"/>
    </source>
</evidence>
<organism evidence="1 2">
    <name type="scientific">Sphaerodactylus townsendi</name>
    <dbReference type="NCBI Taxonomy" id="933632"/>
    <lineage>
        <taxon>Eukaryota</taxon>
        <taxon>Metazoa</taxon>
        <taxon>Chordata</taxon>
        <taxon>Craniata</taxon>
        <taxon>Vertebrata</taxon>
        <taxon>Euteleostomi</taxon>
        <taxon>Lepidosauria</taxon>
        <taxon>Squamata</taxon>
        <taxon>Bifurcata</taxon>
        <taxon>Gekkota</taxon>
        <taxon>Sphaerodactylidae</taxon>
        <taxon>Sphaerodactylus</taxon>
    </lineage>
</organism>
<dbReference type="EMBL" id="CM037617">
    <property type="protein sequence ID" value="KAH8004605.1"/>
    <property type="molecule type" value="Genomic_DNA"/>
</dbReference>